<accession>A0A166IR13</accession>
<dbReference type="Proteomes" id="UP000076532">
    <property type="component" value="Unassembled WGS sequence"/>
</dbReference>
<keyword evidence="2" id="KW-1185">Reference proteome</keyword>
<reference evidence="1 2" key="1">
    <citation type="journal article" date="2016" name="Mol. Biol. Evol.">
        <title>Comparative Genomics of Early-Diverging Mushroom-Forming Fungi Provides Insights into the Origins of Lignocellulose Decay Capabilities.</title>
        <authorList>
            <person name="Nagy L.G."/>
            <person name="Riley R."/>
            <person name="Tritt A."/>
            <person name="Adam C."/>
            <person name="Daum C."/>
            <person name="Floudas D."/>
            <person name="Sun H."/>
            <person name="Yadav J.S."/>
            <person name="Pangilinan J."/>
            <person name="Larsson K.H."/>
            <person name="Matsuura K."/>
            <person name="Barry K."/>
            <person name="Labutti K."/>
            <person name="Kuo R."/>
            <person name="Ohm R.A."/>
            <person name="Bhattacharya S.S."/>
            <person name="Shirouzu T."/>
            <person name="Yoshinaga Y."/>
            <person name="Martin F.M."/>
            <person name="Grigoriev I.V."/>
            <person name="Hibbett D.S."/>
        </authorList>
    </citation>
    <scope>NUCLEOTIDE SEQUENCE [LARGE SCALE GENOMIC DNA]</scope>
    <source>
        <strain evidence="1 2">CBS 109695</strain>
    </source>
</reference>
<evidence type="ECO:0000313" key="1">
    <source>
        <dbReference type="EMBL" id="KZP20085.1"/>
    </source>
</evidence>
<proteinExistence type="predicted"/>
<sequence length="112" mass="12412">MMVENWRRQIEVLTNRTSHCLVSRRSALGLRICQPHPAAGLPNSAELCRRSVHQTTGHSTRFIQPDLPNYSDLSSHLHLFLAARSDGGFPLARSAAAESPQSAACQCIYRSQ</sequence>
<dbReference type="AlphaFoldDB" id="A0A166IR13"/>
<evidence type="ECO:0000313" key="2">
    <source>
        <dbReference type="Proteomes" id="UP000076532"/>
    </source>
</evidence>
<organism evidence="1 2">
    <name type="scientific">Athelia psychrophila</name>
    <dbReference type="NCBI Taxonomy" id="1759441"/>
    <lineage>
        <taxon>Eukaryota</taxon>
        <taxon>Fungi</taxon>
        <taxon>Dikarya</taxon>
        <taxon>Basidiomycota</taxon>
        <taxon>Agaricomycotina</taxon>
        <taxon>Agaricomycetes</taxon>
        <taxon>Agaricomycetidae</taxon>
        <taxon>Atheliales</taxon>
        <taxon>Atheliaceae</taxon>
        <taxon>Athelia</taxon>
    </lineage>
</organism>
<protein>
    <submittedName>
        <fullName evidence="1">Uncharacterized protein</fullName>
    </submittedName>
</protein>
<name>A0A166IR13_9AGAM</name>
<gene>
    <name evidence="1" type="ORF">FIBSPDRAFT_547111</name>
</gene>
<dbReference type="EMBL" id="KV417558">
    <property type="protein sequence ID" value="KZP20085.1"/>
    <property type="molecule type" value="Genomic_DNA"/>
</dbReference>